<name>A0A1G1TGL2_9BACT</name>
<protein>
    <submittedName>
        <fullName evidence="2">Uncharacterized protein</fullName>
    </submittedName>
</protein>
<reference evidence="2 3" key="1">
    <citation type="submission" date="2016-08" db="EMBL/GenBank/DDBJ databases">
        <title>Hymenobacter coccineus sp. nov., Hymenobacter lapidarius sp. nov. and Hymenobacter glacialis sp. nov., isolated from Antarctic soil.</title>
        <authorList>
            <person name="Sedlacek I."/>
            <person name="Kralova S."/>
            <person name="Kyrova K."/>
            <person name="Maslanova I."/>
            <person name="Stankova E."/>
            <person name="Vrbovska V."/>
            <person name="Nemec M."/>
            <person name="Bartak M."/>
            <person name="Svec P."/>
            <person name="Busse H.-J."/>
            <person name="Pantucek R."/>
        </authorList>
    </citation>
    <scope>NUCLEOTIDE SEQUENCE [LARGE SCALE GENOMIC DNA]</scope>
    <source>
        <strain evidence="2 3">CCM 8649</strain>
    </source>
</reference>
<dbReference type="Proteomes" id="UP000177506">
    <property type="component" value="Unassembled WGS sequence"/>
</dbReference>
<evidence type="ECO:0000313" key="3">
    <source>
        <dbReference type="Proteomes" id="UP000177506"/>
    </source>
</evidence>
<dbReference type="AlphaFoldDB" id="A0A1G1TGL2"/>
<evidence type="ECO:0000256" key="1">
    <source>
        <dbReference type="SAM" id="MobiDB-lite"/>
    </source>
</evidence>
<comment type="caution">
    <text evidence="2">The sequence shown here is derived from an EMBL/GenBank/DDBJ whole genome shotgun (WGS) entry which is preliminary data.</text>
</comment>
<organism evidence="2 3">
    <name type="scientific">Hymenobacter coccineus</name>
    <dbReference type="NCBI Taxonomy" id="1908235"/>
    <lineage>
        <taxon>Bacteria</taxon>
        <taxon>Pseudomonadati</taxon>
        <taxon>Bacteroidota</taxon>
        <taxon>Cytophagia</taxon>
        <taxon>Cytophagales</taxon>
        <taxon>Hymenobacteraceae</taxon>
        <taxon>Hymenobacter</taxon>
    </lineage>
</organism>
<feature type="region of interest" description="Disordered" evidence="1">
    <location>
        <begin position="1"/>
        <end position="56"/>
    </location>
</feature>
<gene>
    <name evidence="2" type="ORF">BEN49_07745</name>
</gene>
<evidence type="ECO:0000313" key="2">
    <source>
        <dbReference type="EMBL" id="OGX90017.1"/>
    </source>
</evidence>
<sequence>MLNDETKKQKGEKAVPQSAKRPSFFDAKPDPATIRMITPREQWTPAQKRADKRDEDAARARGYSYYQQVQELIRTGDLAGAVRAINPFPSGHNGHSHIETVQAVATAQVQAGELLAAVATAQRLPYDDTRGDLIGAVVKVLLQRGDVAGAQWLAATVSGFRYVSVMKQIAEAQQQAGDGEAARYTLVQARERAEGFSEGDPKSGYFRSYYLSDIAKAQVQLGDVAGATHTAQLITHQEERGWAFRAIEEHTANAADTARRDAGLA</sequence>
<accession>A0A1G1TGL2</accession>
<proteinExistence type="predicted"/>
<keyword evidence="3" id="KW-1185">Reference proteome</keyword>
<dbReference type="EMBL" id="MDZA01000210">
    <property type="protein sequence ID" value="OGX90017.1"/>
    <property type="molecule type" value="Genomic_DNA"/>
</dbReference>
<feature type="compositionally biased region" description="Basic and acidic residues" evidence="1">
    <location>
        <begin position="1"/>
        <end position="13"/>
    </location>
</feature>